<evidence type="ECO:0000313" key="7">
    <source>
        <dbReference type="Proteomes" id="UP000582213"/>
    </source>
</evidence>
<reference evidence="5 6" key="1">
    <citation type="submission" date="2019-10" db="EMBL/GenBank/DDBJ databases">
        <title>Genome Sequences from Six Type Strain Members of the Archaeal Family Sulfolobaceae: Acidianus ambivalens, Acidianus infernus, Metallosphaera prunae, Stygiolobus azoricus, Sulfolobus metallicus, and Sulfurisphaera ohwakuensis.</title>
        <authorList>
            <person name="Counts J.A."/>
            <person name="Kelly R.M."/>
        </authorList>
    </citation>
    <scope>NUCLEOTIDE SEQUENCE [LARGE SCALE GENOMIC DNA]</scope>
    <source>
        <strain evidence="5 6">TA-1</strain>
    </source>
</reference>
<dbReference type="GO" id="GO:0000166">
    <property type="term" value="F:nucleotide binding"/>
    <property type="evidence" value="ECO:0007669"/>
    <property type="project" value="UniProtKB-KW"/>
</dbReference>
<evidence type="ECO:0000256" key="2">
    <source>
        <dbReference type="ARBA" id="ARBA00023080"/>
    </source>
</evidence>
<protein>
    <recommendedName>
        <fullName evidence="3">dCTP deaminase</fullName>
        <ecNumber evidence="3">3.5.4.13</ecNumber>
    </recommendedName>
    <alternativeName>
        <fullName evidence="3">Deoxycytidine triphosphate deaminase</fullName>
    </alternativeName>
</protein>
<dbReference type="UniPathway" id="UPA00610">
    <property type="reaction ID" value="UER00665"/>
</dbReference>
<name>A0A650CDF0_SULOH</name>
<gene>
    <name evidence="3" type="primary">dcd</name>
    <name evidence="5" type="ORF">D1869_00630</name>
    <name evidence="4" type="ORF">HNQ62_000974</name>
</gene>
<dbReference type="Proteomes" id="UP000427373">
    <property type="component" value="Chromosome"/>
</dbReference>
<dbReference type="EMBL" id="CP045484">
    <property type="protein sequence ID" value="QGR15861.1"/>
    <property type="molecule type" value="Genomic_DNA"/>
</dbReference>
<comment type="catalytic activity">
    <reaction evidence="3">
        <text>dCTP + H2O + H(+) = dUTP + NH4(+)</text>
        <dbReference type="Rhea" id="RHEA:22680"/>
        <dbReference type="ChEBI" id="CHEBI:15377"/>
        <dbReference type="ChEBI" id="CHEBI:15378"/>
        <dbReference type="ChEBI" id="CHEBI:28938"/>
        <dbReference type="ChEBI" id="CHEBI:61481"/>
        <dbReference type="ChEBI" id="CHEBI:61555"/>
        <dbReference type="EC" id="3.5.4.13"/>
    </reaction>
</comment>
<feature type="binding site" evidence="3">
    <location>
        <begin position="97"/>
        <end position="102"/>
    </location>
    <ligand>
        <name>dCTP</name>
        <dbReference type="ChEBI" id="CHEBI:61481"/>
    </ligand>
</feature>
<dbReference type="GO" id="GO:0008829">
    <property type="term" value="F:dCTP deaminase activity"/>
    <property type="evidence" value="ECO:0007669"/>
    <property type="project" value="UniProtKB-UniRule"/>
</dbReference>
<dbReference type="CDD" id="cd07557">
    <property type="entry name" value="trimeric_dUTPase"/>
    <property type="match status" value="1"/>
</dbReference>
<dbReference type="HAMAP" id="MF_00146">
    <property type="entry name" value="dCTP_deaminase"/>
    <property type="match status" value="1"/>
</dbReference>
<evidence type="ECO:0000313" key="5">
    <source>
        <dbReference type="EMBL" id="QGR15861.1"/>
    </source>
</evidence>
<dbReference type="GO" id="GO:0006229">
    <property type="term" value="P:dUTP biosynthetic process"/>
    <property type="evidence" value="ECO:0007669"/>
    <property type="project" value="UniProtKB-UniRule"/>
</dbReference>
<organism evidence="5 6">
    <name type="scientific">Sulfurisphaera ohwakuensis</name>
    <dbReference type="NCBI Taxonomy" id="69656"/>
    <lineage>
        <taxon>Archaea</taxon>
        <taxon>Thermoproteota</taxon>
        <taxon>Thermoprotei</taxon>
        <taxon>Sulfolobales</taxon>
        <taxon>Sulfolobaceae</taxon>
        <taxon>Sulfurisphaera</taxon>
    </lineage>
</organism>
<dbReference type="InterPro" id="IPR011962">
    <property type="entry name" value="dCTP_deaminase"/>
</dbReference>
<dbReference type="EMBL" id="JACHFY010000003">
    <property type="protein sequence ID" value="MBB5253232.1"/>
    <property type="molecule type" value="Genomic_DNA"/>
</dbReference>
<dbReference type="NCBIfam" id="TIGR02274">
    <property type="entry name" value="dCTP_deam"/>
    <property type="match status" value="1"/>
</dbReference>
<keyword evidence="1 3" id="KW-0378">Hydrolase</keyword>
<comment type="subunit">
    <text evidence="3">Homotrimer.</text>
</comment>
<evidence type="ECO:0000313" key="6">
    <source>
        <dbReference type="Proteomes" id="UP000427373"/>
    </source>
</evidence>
<evidence type="ECO:0000256" key="1">
    <source>
        <dbReference type="ARBA" id="ARBA00022801"/>
    </source>
</evidence>
<dbReference type="Pfam" id="PF22769">
    <property type="entry name" value="DCD"/>
    <property type="match status" value="1"/>
</dbReference>
<comment type="function">
    <text evidence="3">Catalyzes the deamination of dCTP to dUTP.</text>
</comment>
<keyword evidence="3" id="KW-0547">Nucleotide-binding</keyword>
<feature type="binding site" evidence="3">
    <location>
        <position position="162"/>
    </location>
    <ligand>
        <name>dCTP</name>
        <dbReference type="ChEBI" id="CHEBI:61481"/>
    </ligand>
</feature>
<comment type="pathway">
    <text evidence="3">Pyrimidine metabolism; dUMP biosynthesis; dUMP from dCTP (dUTP route): step 1/2.</text>
</comment>
<dbReference type="KEGG" id="soh:D1869_00630"/>
<feature type="binding site" evidence="3">
    <location>
        <position position="155"/>
    </location>
    <ligand>
        <name>dCTP</name>
        <dbReference type="ChEBI" id="CHEBI:61481"/>
    </ligand>
</feature>
<feature type="active site" description="Proton donor/acceptor" evidence="3">
    <location>
        <position position="123"/>
    </location>
</feature>
<feature type="binding site" evidence="3">
    <location>
        <position position="113"/>
    </location>
    <ligand>
        <name>dCTP</name>
        <dbReference type="ChEBI" id="CHEBI:61481"/>
    </ligand>
</feature>
<dbReference type="GO" id="GO:0006226">
    <property type="term" value="P:dUMP biosynthetic process"/>
    <property type="evidence" value="ECO:0007669"/>
    <property type="project" value="UniProtKB-UniPathway"/>
</dbReference>
<keyword evidence="2 3" id="KW-0546">Nucleotide metabolism</keyword>
<evidence type="ECO:0000256" key="3">
    <source>
        <dbReference type="HAMAP-Rule" id="MF_00146"/>
    </source>
</evidence>
<dbReference type="SUPFAM" id="SSF51283">
    <property type="entry name" value="dUTPase-like"/>
    <property type="match status" value="1"/>
</dbReference>
<comment type="similarity">
    <text evidence="3">Belongs to the dCTP deaminase family.</text>
</comment>
<evidence type="ECO:0000313" key="4">
    <source>
        <dbReference type="EMBL" id="MBB5253232.1"/>
    </source>
</evidence>
<dbReference type="Gene3D" id="2.70.40.10">
    <property type="match status" value="1"/>
</dbReference>
<dbReference type="PANTHER" id="PTHR42680">
    <property type="entry name" value="DCTP DEAMINASE"/>
    <property type="match status" value="1"/>
</dbReference>
<dbReference type="GeneID" id="42799708"/>
<dbReference type="RefSeq" id="WP_156013488.1">
    <property type="nucleotide sequence ID" value="NZ_CP045484.1"/>
</dbReference>
<proteinExistence type="inferred from homology"/>
<sequence>MILGDRDLKYYLEKGWIKIDPLREDTVRENGVDLRVGGEIARFIKTDKVFDPDNPDPAFFKIEKIEEFIIQPYEHVLLTTEEYIELPNDVMAFVNLRSSFARLGLFIPPTIVDAGFKGQITIEVVGSSFPVLLRRGTRFIHLIFARTLSPVEHPYQGKYQGQKGVTLPKFRTEASKFLPLHQK</sequence>
<accession>A0A650CDF0</accession>
<dbReference type="InterPro" id="IPR036157">
    <property type="entry name" value="dUTPase-like_sf"/>
</dbReference>
<dbReference type="EC" id="3.5.4.13" evidence="3"/>
<comment type="caution">
    <text evidence="3">Lacks conserved residue(s) required for the propagation of feature annotation.</text>
</comment>
<keyword evidence="6" id="KW-1185">Reference proteome</keyword>
<feature type="binding site" evidence="3">
    <location>
        <position position="158"/>
    </location>
    <ligand>
        <name>dCTP</name>
        <dbReference type="ChEBI" id="CHEBI:61481"/>
    </ligand>
</feature>
<dbReference type="InterPro" id="IPR033704">
    <property type="entry name" value="dUTPase_trimeric"/>
</dbReference>
<dbReference type="PANTHER" id="PTHR42680:SF3">
    <property type="entry name" value="DCTP DEAMINASE"/>
    <property type="match status" value="1"/>
</dbReference>
<dbReference type="Proteomes" id="UP000582213">
    <property type="component" value="Unassembled WGS sequence"/>
</dbReference>
<dbReference type="AlphaFoldDB" id="A0A650CDF0"/>
<dbReference type="OrthoDB" id="33242at2157"/>
<reference evidence="4 7" key="2">
    <citation type="submission" date="2020-08" db="EMBL/GenBank/DDBJ databases">
        <title>Genomic Encyclopedia of Type Strains, Phase IV (KMG-IV): sequencing the most valuable type-strain genomes for metagenomic binning, comparative biology and taxonomic classification.</title>
        <authorList>
            <person name="Goeker M."/>
        </authorList>
    </citation>
    <scope>NUCLEOTIDE SEQUENCE [LARGE SCALE GENOMIC DNA]</scope>
    <source>
        <strain evidence="4 7">DSM 12421</strain>
    </source>
</reference>